<comment type="caution">
    <text evidence="18">The sequence shown here is derived from an EMBL/GenBank/DDBJ whole genome shotgun (WGS) entry which is preliminary data.</text>
</comment>
<reference evidence="18 19" key="1">
    <citation type="journal article" date="2022" name="Nat. Genet.">
        <title>Improved pea reference genome and pan-genome highlight genomic features and evolutionary characteristics.</title>
        <authorList>
            <person name="Yang T."/>
            <person name="Liu R."/>
            <person name="Luo Y."/>
            <person name="Hu S."/>
            <person name="Wang D."/>
            <person name="Wang C."/>
            <person name="Pandey M.K."/>
            <person name="Ge S."/>
            <person name="Xu Q."/>
            <person name="Li N."/>
            <person name="Li G."/>
            <person name="Huang Y."/>
            <person name="Saxena R.K."/>
            <person name="Ji Y."/>
            <person name="Li M."/>
            <person name="Yan X."/>
            <person name="He Y."/>
            <person name="Liu Y."/>
            <person name="Wang X."/>
            <person name="Xiang C."/>
            <person name="Varshney R.K."/>
            <person name="Ding H."/>
            <person name="Gao S."/>
            <person name="Zong X."/>
        </authorList>
    </citation>
    <scope>NUCLEOTIDE SEQUENCE [LARGE SCALE GENOMIC DNA]</scope>
    <source>
        <strain evidence="18 19">cv. Zhongwan 6</strain>
    </source>
</reference>
<comment type="subunit">
    <text evidence="6">Component of the CCR4-NOT complex, at least composed of CRR4 and CAF1 proteins.</text>
</comment>
<evidence type="ECO:0000256" key="6">
    <source>
        <dbReference type="ARBA" id="ARBA00011757"/>
    </source>
</evidence>
<dbReference type="AlphaFoldDB" id="A0A9D4ZSY2"/>
<keyword evidence="13" id="KW-0694">RNA-binding</keyword>
<dbReference type="Gene3D" id="3.30.420.10">
    <property type="entry name" value="Ribonuclease H-like superfamily/Ribonuclease H"/>
    <property type="match status" value="1"/>
</dbReference>
<keyword evidence="10" id="KW-0479">Metal-binding</keyword>
<evidence type="ECO:0000256" key="11">
    <source>
        <dbReference type="ARBA" id="ARBA00022801"/>
    </source>
</evidence>
<evidence type="ECO:0000256" key="13">
    <source>
        <dbReference type="ARBA" id="ARBA00022884"/>
    </source>
</evidence>
<evidence type="ECO:0000313" key="19">
    <source>
        <dbReference type="Proteomes" id="UP001058974"/>
    </source>
</evidence>
<dbReference type="GO" id="GO:0030014">
    <property type="term" value="C:CCR4-NOT complex"/>
    <property type="evidence" value="ECO:0007669"/>
    <property type="project" value="InterPro"/>
</dbReference>
<keyword evidence="12" id="KW-0269">Exonuclease</keyword>
<accession>A0A9D4ZSY2</accession>
<evidence type="ECO:0000256" key="7">
    <source>
        <dbReference type="ARBA" id="ARBA00012161"/>
    </source>
</evidence>
<evidence type="ECO:0000256" key="10">
    <source>
        <dbReference type="ARBA" id="ARBA00022723"/>
    </source>
</evidence>
<comment type="catalytic activity">
    <reaction evidence="1">
        <text>Exonucleolytic cleavage of poly(A) to 5'-AMP.</text>
        <dbReference type="EC" id="3.1.13.4"/>
    </reaction>
</comment>
<keyword evidence="19" id="KW-1185">Reference proteome</keyword>
<protein>
    <recommendedName>
        <fullName evidence="7">poly(A)-specific ribonuclease</fullName>
        <ecNumber evidence="7">3.1.13.4</ecNumber>
    </recommendedName>
</protein>
<evidence type="ECO:0000256" key="14">
    <source>
        <dbReference type="ARBA" id="ARBA00023015"/>
    </source>
</evidence>
<dbReference type="Proteomes" id="UP001058974">
    <property type="component" value="Chromosome 7"/>
</dbReference>
<dbReference type="GO" id="GO:0003723">
    <property type="term" value="F:RNA binding"/>
    <property type="evidence" value="ECO:0007669"/>
    <property type="project" value="UniProtKB-KW"/>
</dbReference>
<evidence type="ECO:0000256" key="8">
    <source>
        <dbReference type="ARBA" id="ARBA00022490"/>
    </source>
</evidence>
<dbReference type="GO" id="GO:0005737">
    <property type="term" value="C:cytoplasm"/>
    <property type="evidence" value="ECO:0007669"/>
    <property type="project" value="UniProtKB-SubCell"/>
</dbReference>
<evidence type="ECO:0000313" key="18">
    <source>
        <dbReference type="EMBL" id="KAI5383736.1"/>
    </source>
</evidence>
<gene>
    <name evidence="18" type="ORF">KIW84_070915</name>
</gene>
<dbReference type="InterPro" id="IPR039637">
    <property type="entry name" value="CNOT7/CNOT8/Pop2"/>
</dbReference>
<keyword evidence="15" id="KW-0804">Transcription</keyword>
<evidence type="ECO:0000256" key="4">
    <source>
        <dbReference type="ARBA" id="ARBA00004496"/>
    </source>
</evidence>
<evidence type="ECO:0000256" key="16">
    <source>
        <dbReference type="ARBA" id="ARBA00023242"/>
    </source>
</evidence>
<feature type="non-terminal residue" evidence="18">
    <location>
        <position position="1"/>
    </location>
</feature>
<dbReference type="GO" id="GO:0046872">
    <property type="term" value="F:metal ion binding"/>
    <property type="evidence" value="ECO:0007669"/>
    <property type="project" value="UniProtKB-KW"/>
</dbReference>
<dbReference type="Pfam" id="PF04857">
    <property type="entry name" value="CAF1"/>
    <property type="match status" value="1"/>
</dbReference>
<sequence>SHFPSNIFSVLTQYKTAQSLLFSYHHKLLTCKAFFLCLILSLNSTSKLVLQKFNMSKLKEESIIIREVWASNLEYEFSLIRQVIHQYSFISLDTEFPGVIHLPKVDRRYLTPSDHYRYLKANVDALKLIQVGLTLSDAKGNLPNFGGSNSYIWEFNFCDFDVNNDLYNQDSIAMLCRQGIDFNRNFYHGVNSVRFAELMIASVLVFHKSIVWVTFSSAYDFGYLVKILTQNNLPNSLEGFLNMVEALFGKNVYDMKHMMKFCNALYGGLERVATTLNVGRAAGKSHQAGSDSLLTWHVFKKMMDTCFVNNMAQEHAGVLFGLEMIAVK</sequence>
<comment type="cofactor">
    <cofactor evidence="2">
        <name>a divalent metal cation</name>
        <dbReference type="ChEBI" id="CHEBI:60240"/>
    </cofactor>
</comment>
<dbReference type="GO" id="GO:0005634">
    <property type="term" value="C:nucleus"/>
    <property type="evidence" value="ECO:0007669"/>
    <property type="project" value="UniProtKB-SubCell"/>
</dbReference>
<dbReference type="InterPro" id="IPR006941">
    <property type="entry name" value="RNase_CAF1"/>
</dbReference>
<keyword evidence="16" id="KW-0539">Nucleus</keyword>
<dbReference type="Gramene" id="Psat07G0091500-T1">
    <property type="protein sequence ID" value="KAI5383736.1"/>
    <property type="gene ID" value="KIW84_070915"/>
</dbReference>
<dbReference type="EMBL" id="JAMSHJ010000007">
    <property type="protein sequence ID" value="KAI5383736.1"/>
    <property type="molecule type" value="Genomic_DNA"/>
</dbReference>
<evidence type="ECO:0000256" key="9">
    <source>
        <dbReference type="ARBA" id="ARBA00022722"/>
    </source>
</evidence>
<name>A0A9D4ZSY2_PEA</name>
<dbReference type="SUPFAM" id="SSF53098">
    <property type="entry name" value="Ribonuclease H-like"/>
    <property type="match status" value="1"/>
</dbReference>
<keyword evidence="8" id="KW-0963">Cytoplasm</keyword>
<dbReference type="InterPro" id="IPR012337">
    <property type="entry name" value="RNaseH-like_sf"/>
</dbReference>
<proteinExistence type="inferred from homology"/>
<comment type="similarity">
    <text evidence="5">Belongs to the CAF1 family.</text>
</comment>
<evidence type="ECO:0000256" key="12">
    <source>
        <dbReference type="ARBA" id="ARBA00022839"/>
    </source>
</evidence>
<comment type="subcellular location">
    <subcellularLocation>
        <location evidence="4">Cytoplasm</location>
    </subcellularLocation>
    <subcellularLocation>
        <location evidence="3">Nucleus</location>
    </subcellularLocation>
</comment>
<evidence type="ECO:0000256" key="5">
    <source>
        <dbReference type="ARBA" id="ARBA00008372"/>
    </source>
</evidence>
<organism evidence="18 19">
    <name type="scientific">Pisum sativum</name>
    <name type="common">Garden pea</name>
    <name type="synonym">Lathyrus oleraceus</name>
    <dbReference type="NCBI Taxonomy" id="3888"/>
    <lineage>
        <taxon>Eukaryota</taxon>
        <taxon>Viridiplantae</taxon>
        <taxon>Streptophyta</taxon>
        <taxon>Embryophyta</taxon>
        <taxon>Tracheophyta</taxon>
        <taxon>Spermatophyta</taxon>
        <taxon>Magnoliopsida</taxon>
        <taxon>eudicotyledons</taxon>
        <taxon>Gunneridae</taxon>
        <taxon>Pentapetalae</taxon>
        <taxon>rosids</taxon>
        <taxon>fabids</taxon>
        <taxon>Fabales</taxon>
        <taxon>Fabaceae</taxon>
        <taxon>Papilionoideae</taxon>
        <taxon>50 kb inversion clade</taxon>
        <taxon>NPAAA clade</taxon>
        <taxon>Hologalegina</taxon>
        <taxon>IRL clade</taxon>
        <taxon>Fabeae</taxon>
        <taxon>Lathyrus</taxon>
    </lineage>
</organism>
<keyword evidence="11" id="KW-0378">Hydrolase</keyword>
<dbReference type="InterPro" id="IPR036397">
    <property type="entry name" value="RNaseH_sf"/>
</dbReference>
<keyword evidence="9" id="KW-0540">Nuclease</keyword>
<evidence type="ECO:0000256" key="15">
    <source>
        <dbReference type="ARBA" id="ARBA00023163"/>
    </source>
</evidence>
<comment type="function">
    <text evidence="17">Ubiquitous transcription factor required for a diverse set of processes. It is a component of the CCR4 complex involved in the control of gene expression.</text>
</comment>
<dbReference type="GO" id="GO:0004535">
    <property type="term" value="F:poly(A)-specific ribonuclease activity"/>
    <property type="evidence" value="ECO:0007669"/>
    <property type="project" value="UniProtKB-EC"/>
</dbReference>
<evidence type="ECO:0000256" key="1">
    <source>
        <dbReference type="ARBA" id="ARBA00001663"/>
    </source>
</evidence>
<dbReference type="PANTHER" id="PTHR10797">
    <property type="entry name" value="CCR4-NOT TRANSCRIPTION COMPLEX SUBUNIT"/>
    <property type="match status" value="1"/>
</dbReference>
<keyword evidence="14" id="KW-0805">Transcription regulation</keyword>
<evidence type="ECO:0000256" key="2">
    <source>
        <dbReference type="ARBA" id="ARBA00001968"/>
    </source>
</evidence>
<evidence type="ECO:0000256" key="3">
    <source>
        <dbReference type="ARBA" id="ARBA00004123"/>
    </source>
</evidence>
<dbReference type="EC" id="3.1.13.4" evidence="7"/>
<evidence type="ECO:0000256" key="17">
    <source>
        <dbReference type="ARBA" id="ARBA00025148"/>
    </source>
</evidence>